<feature type="compositionally biased region" description="Basic and acidic residues" evidence="1">
    <location>
        <begin position="259"/>
        <end position="272"/>
    </location>
</feature>
<name>A0AAD7J6X7_9AGAR</name>
<feature type="region of interest" description="Disordered" evidence="1">
    <location>
        <begin position="381"/>
        <end position="411"/>
    </location>
</feature>
<sequence>MPGPFICEVLISPTPPWSPSDNSILGAATPSSMTIAGALPPMTMHLLPTHHGPTRSQIWHRRRHLRRRPPGIHIHPIERRPGLGRFSRGIHRYPFCDAADTTVRPDTPRERGRVCASAPVLARAPCRRASSRIAGVACGGDSIPRRNAKPGCAAAALLSAGNGADGTTAARARTYPYCVLTALRGVCASSPRLRRFQNFADRLGAESPAPICLPPALSTSSPCISIFLSARLGAGIYLERGRCWWTSGSRRNGGSDGRGGQDRADCGRDAARRGGTRTRRQRGKAPCARPRAHTSSGRSERDSSASVSPDHLLSFRHRPISAPHRDACAPPPCAPSAISAAAFLPAPVCLLVTMTPSTRVWYCTCAMRVTRRHSLRRTAESHFSLARSSQSPLASASSPPPAPSRGSSHSCPTRWVWGEKWMRGRTLWSGSETDIDPPAARGLRARGGIVRGRRRRALLPSALYREPDSRAPPLRGRPLQEASASVSPGDYLPTPASAPAVRRAPPLYRAVPCLYLSPALSLTSPGRR</sequence>
<dbReference type="Proteomes" id="UP001215280">
    <property type="component" value="Unassembled WGS sequence"/>
</dbReference>
<dbReference type="AlphaFoldDB" id="A0AAD7J6X7"/>
<feature type="region of interest" description="Disordered" evidence="1">
    <location>
        <begin position="249"/>
        <end position="311"/>
    </location>
</feature>
<comment type="caution">
    <text evidence="2">The sequence shown here is derived from an EMBL/GenBank/DDBJ whole genome shotgun (WGS) entry which is preliminary data.</text>
</comment>
<keyword evidence="3" id="KW-1185">Reference proteome</keyword>
<evidence type="ECO:0000313" key="2">
    <source>
        <dbReference type="EMBL" id="KAJ7758464.1"/>
    </source>
</evidence>
<feature type="region of interest" description="Disordered" evidence="1">
    <location>
        <begin position="465"/>
        <end position="492"/>
    </location>
</feature>
<evidence type="ECO:0000313" key="3">
    <source>
        <dbReference type="Proteomes" id="UP001215280"/>
    </source>
</evidence>
<dbReference type="EMBL" id="JARJLG010000055">
    <property type="protein sequence ID" value="KAJ7758464.1"/>
    <property type="molecule type" value="Genomic_DNA"/>
</dbReference>
<organism evidence="2 3">
    <name type="scientific">Mycena maculata</name>
    <dbReference type="NCBI Taxonomy" id="230809"/>
    <lineage>
        <taxon>Eukaryota</taxon>
        <taxon>Fungi</taxon>
        <taxon>Dikarya</taxon>
        <taxon>Basidiomycota</taxon>
        <taxon>Agaricomycotina</taxon>
        <taxon>Agaricomycetes</taxon>
        <taxon>Agaricomycetidae</taxon>
        <taxon>Agaricales</taxon>
        <taxon>Marasmiineae</taxon>
        <taxon>Mycenaceae</taxon>
        <taxon>Mycena</taxon>
    </lineage>
</organism>
<feature type="compositionally biased region" description="Low complexity" evidence="1">
    <location>
        <begin position="384"/>
        <end position="397"/>
    </location>
</feature>
<evidence type="ECO:0000256" key="1">
    <source>
        <dbReference type="SAM" id="MobiDB-lite"/>
    </source>
</evidence>
<feature type="compositionally biased region" description="Basic residues" evidence="1">
    <location>
        <begin position="274"/>
        <end position="283"/>
    </location>
</feature>
<protein>
    <submittedName>
        <fullName evidence="2">Uncharacterized protein</fullName>
    </submittedName>
</protein>
<accession>A0AAD7J6X7</accession>
<proteinExistence type="predicted"/>
<reference evidence="2" key="1">
    <citation type="submission" date="2023-03" db="EMBL/GenBank/DDBJ databases">
        <title>Massive genome expansion in bonnet fungi (Mycena s.s.) driven by repeated elements and novel gene families across ecological guilds.</title>
        <authorList>
            <consortium name="Lawrence Berkeley National Laboratory"/>
            <person name="Harder C.B."/>
            <person name="Miyauchi S."/>
            <person name="Viragh M."/>
            <person name="Kuo A."/>
            <person name="Thoen E."/>
            <person name="Andreopoulos B."/>
            <person name="Lu D."/>
            <person name="Skrede I."/>
            <person name="Drula E."/>
            <person name="Henrissat B."/>
            <person name="Morin E."/>
            <person name="Kohler A."/>
            <person name="Barry K."/>
            <person name="LaButti K."/>
            <person name="Morin E."/>
            <person name="Salamov A."/>
            <person name="Lipzen A."/>
            <person name="Mereny Z."/>
            <person name="Hegedus B."/>
            <person name="Baldrian P."/>
            <person name="Stursova M."/>
            <person name="Weitz H."/>
            <person name="Taylor A."/>
            <person name="Grigoriev I.V."/>
            <person name="Nagy L.G."/>
            <person name="Martin F."/>
            <person name="Kauserud H."/>
        </authorList>
    </citation>
    <scope>NUCLEOTIDE SEQUENCE</scope>
    <source>
        <strain evidence="2">CBHHK188m</strain>
    </source>
</reference>
<gene>
    <name evidence="2" type="ORF">DFH07DRAFT_958312</name>
</gene>